<dbReference type="InterPro" id="IPR051746">
    <property type="entry name" value="Kelch_domain_containing_8"/>
</dbReference>
<dbReference type="EMBL" id="JH993019">
    <property type="protein sequence ID" value="EKX42079.1"/>
    <property type="molecule type" value="Genomic_DNA"/>
</dbReference>
<keyword evidence="1" id="KW-0880">Kelch repeat</keyword>
<dbReference type="HOGENOM" id="CLU_004253_10_3_1"/>
<dbReference type="KEGG" id="gtt:GUITHDRAFT_57278"/>
<keyword evidence="5" id="KW-1185">Reference proteome</keyword>
<reference evidence="4" key="3">
    <citation type="submission" date="2015-06" db="UniProtKB">
        <authorList>
            <consortium name="EnsemblProtists"/>
        </authorList>
    </citation>
    <scope>IDENTIFICATION</scope>
</reference>
<dbReference type="AlphaFoldDB" id="L1J1R3"/>
<evidence type="ECO:0000313" key="3">
    <source>
        <dbReference type="EMBL" id="EKX42079.1"/>
    </source>
</evidence>
<feature type="non-terminal residue" evidence="3">
    <location>
        <position position="213"/>
    </location>
</feature>
<dbReference type="PANTHER" id="PTHR46260">
    <property type="entry name" value="RING-TYPE DOMAIN-CONTAINING PROTEIN"/>
    <property type="match status" value="1"/>
</dbReference>
<dbReference type="Gene3D" id="2.120.10.80">
    <property type="entry name" value="Kelch-type beta propeller"/>
    <property type="match status" value="1"/>
</dbReference>
<evidence type="ECO:0000256" key="1">
    <source>
        <dbReference type="ARBA" id="ARBA00022441"/>
    </source>
</evidence>
<protein>
    <submittedName>
        <fullName evidence="3 4">Uncharacterized protein</fullName>
    </submittedName>
</protein>
<dbReference type="Pfam" id="PF01344">
    <property type="entry name" value="Kelch_1"/>
    <property type="match status" value="4"/>
</dbReference>
<keyword evidence="2" id="KW-0677">Repeat</keyword>
<dbReference type="RefSeq" id="XP_005829059.1">
    <property type="nucleotide sequence ID" value="XM_005829002.1"/>
</dbReference>
<evidence type="ECO:0000313" key="4">
    <source>
        <dbReference type="EnsemblProtists" id="EKX42079"/>
    </source>
</evidence>
<evidence type="ECO:0000313" key="5">
    <source>
        <dbReference type="Proteomes" id="UP000011087"/>
    </source>
</evidence>
<dbReference type="OMA" id="LWEHHSN"/>
<dbReference type="PANTHER" id="PTHR46260:SF3">
    <property type="entry name" value="RING-TYPE DOMAIN-CONTAINING PROTEIN"/>
    <property type="match status" value="1"/>
</dbReference>
<dbReference type="EnsemblProtists" id="EKX42079">
    <property type="protein sequence ID" value="EKX42079"/>
    <property type="gene ID" value="GUITHDRAFT_57278"/>
</dbReference>
<dbReference type="PaxDb" id="55529-EKX42079"/>
<name>L1J1R3_GUITC</name>
<organism evidence="3">
    <name type="scientific">Guillardia theta (strain CCMP2712)</name>
    <name type="common">Cryptophyte</name>
    <dbReference type="NCBI Taxonomy" id="905079"/>
    <lineage>
        <taxon>Eukaryota</taxon>
        <taxon>Cryptophyceae</taxon>
        <taxon>Pyrenomonadales</taxon>
        <taxon>Geminigeraceae</taxon>
        <taxon>Guillardia</taxon>
    </lineage>
</organism>
<dbReference type="OrthoDB" id="45365at2759"/>
<dbReference type="eggNOG" id="KOG4441">
    <property type="taxonomic scope" value="Eukaryota"/>
</dbReference>
<dbReference type="InterPro" id="IPR015915">
    <property type="entry name" value="Kelch-typ_b-propeller"/>
</dbReference>
<dbReference type="SMART" id="SM00612">
    <property type="entry name" value="Kelch"/>
    <property type="match status" value="4"/>
</dbReference>
<reference evidence="3 5" key="1">
    <citation type="journal article" date="2012" name="Nature">
        <title>Algal genomes reveal evolutionary mosaicism and the fate of nucleomorphs.</title>
        <authorList>
            <consortium name="DOE Joint Genome Institute"/>
            <person name="Curtis B.A."/>
            <person name="Tanifuji G."/>
            <person name="Burki F."/>
            <person name="Gruber A."/>
            <person name="Irimia M."/>
            <person name="Maruyama S."/>
            <person name="Arias M.C."/>
            <person name="Ball S.G."/>
            <person name="Gile G.H."/>
            <person name="Hirakawa Y."/>
            <person name="Hopkins J.F."/>
            <person name="Kuo A."/>
            <person name="Rensing S.A."/>
            <person name="Schmutz J."/>
            <person name="Symeonidi A."/>
            <person name="Elias M."/>
            <person name="Eveleigh R.J."/>
            <person name="Herman E.K."/>
            <person name="Klute M.J."/>
            <person name="Nakayama T."/>
            <person name="Obornik M."/>
            <person name="Reyes-Prieto A."/>
            <person name="Armbrust E.V."/>
            <person name="Aves S.J."/>
            <person name="Beiko R.G."/>
            <person name="Coutinho P."/>
            <person name="Dacks J.B."/>
            <person name="Durnford D.G."/>
            <person name="Fast N.M."/>
            <person name="Green B.R."/>
            <person name="Grisdale C.J."/>
            <person name="Hempel F."/>
            <person name="Henrissat B."/>
            <person name="Hoppner M.P."/>
            <person name="Ishida K."/>
            <person name="Kim E."/>
            <person name="Koreny L."/>
            <person name="Kroth P.G."/>
            <person name="Liu Y."/>
            <person name="Malik S.B."/>
            <person name="Maier U.G."/>
            <person name="McRose D."/>
            <person name="Mock T."/>
            <person name="Neilson J.A."/>
            <person name="Onodera N.T."/>
            <person name="Poole A.M."/>
            <person name="Pritham E.J."/>
            <person name="Richards T.A."/>
            <person name="Rocap G."/>
            <person name="Roy S.W."/>
            <person name="Sarai C."/>
            <person name="Schaack S."/>
            <person name="Shirato S."/>
            <person name="Slamovits C.H."/>
            <person name="Spencer D.F."/>
            <person name="Suzuki S."/>
            <person name="Worden A.Z."/>
            <person name="Zauner S."/>
            <person name="Barry K."/>
            <person name="Bell C."/>
            <person name="Bharti A.K."/>
            <person name="Crow J.A."/>
            <person name="Grimwood J."/>
            <person name="Kramer R."/>
            <person name="Lindquist E."/>
            <person name="Lucas S."/>
            <person name="Salamov A."/>
            <person name="McFadden G.I."/>
            <person name="Lane C.E."/>
            <person name="Keeling P.J."/>
            <person name="Gray M.W."/>
            <person name="Grigoriev I.V."/>
            <person name="Archibald J.M."/>
        </authorList>
    </citation>
    <scope>NUCLEOTIDE SEQUENCE</scope>
    <source>
        <strain evidence="3 5">CCMP2712</strain>
    </source>
</reference>
<gene>
    <name evidence="3" type="ORF">GUITHDRAFT_57278</name>
</gene>
<evidence type="ECO:0000256" key="2">
    <source>
        <dbReference type="ARBA" id="ARBA00022737"/>
    </source>
</evidence>
<proteinExistence type="predicted"/>
<reference evidence="5" key="2">
    <citation type="submission" date="2012-11" db="EMBL/GenBank/DDBJ databases">
        <authorList>
            <person name="Kuo A."/>
            <person name="Curtis B.A."/>
            <person name="Tanifuji G."/>
            <person name="Burki F."/>
            <person name="Gruber A."/>
            <person name="Irimia M."/>
            <person name="Maruyama S."/>
            <person name="Arias M.C."/>
            <person name="Ball S.G."/>
            <person name="Gile G.H."/>
            <person name="Hirakawa Y."/>
            <person name="Hopkins J.F."/>
            <person name="Rensing S.A."/>
            <person name="Schmutz J."/>
            <person name="Symeonidi A."/>
            <person name="Elias M."/>
            <person name="Eveleigh R.J."/>
            <person name="Herman E.K."/>
            <person name="Klute M.J."/>
            <person name="Nakayama T."/>
            <person name="Obornik M."/>
            <person name="Reyes-Prieto A."/>
            <person name="Armbrust E.V."/>
            <person name="Aves S.J."/>
            <person name="Beiko R.G."/>
            <person name="Coutinho P."/>
            <person name="Dacks J.B."/>
            <person name="Durnford D.G."/>
            <person name="Fast N.M."/>
            <person name="Green B.R."/>
            <person name="Grisdale C."/>
            <person name="Hempe F."/>
            <person name="Henrissat B."/>
            <person name="Hoppner M.P."/>
            <person name="Ishida K.-I."/>
            <person name="Kim E."/>
            <person name="Koreny L."/>
            <person name="Kroth P.G."/>
            <person name="Liu Y."/>
            <person name="Malik S.-B."/>
            <person name="Maier U.G."/>
            <person name="McRose D."/>
            <person name="Mock T."/>
            <person name="Neilson J.A."/>
            <person name="Onodera N.T."/>
            <person name="Poole A.M."/>
            <person name="Pritham E.J."/>
            <person name="Richards T.A."/>
            <person name="Rocap G."/>
            <person name="Roy S.W."/>
            <person name="Sarai C."/>
            <person name="Schaack S."/>
            <person name="Shirato S."/>
            <person name="Slamovits C.H."/>
            <person name="Spencer D.F."/>
            <person name="Suzuki S."/>
            <person name="Worden A.Z."/>
            <person name="Zauner S."/>
            <person name="Barry K."/>
            <person name="Bell C."/>
            <person name="Bharti A.K."/>
            <person name="Crow J.A."/>
            <person name="Grimwood J."/>
            <person name="Kramer R."/>
            <person name="Lindquist E."/>
            <person name="Lucas S."/>
            <person name="Salamov A."/>
            <person name="McFadden G.I."/>
            <person name="Lane C.E."/>
            <person name="Keeling P.J."/>
            <person name="Gray M.W."/>
            <person name="Grigoriev I.V."/>
            <person name="Archibald J.M."/>
        </authorList>
    </citation>
    <scope>NUCLEOTIDE SEQUENCE</scope>
    <source>
        <strain evidence="5">CCMP2712</strain>
    </source>
</reference>
<accession>L1J1R3</accession>
<sequence length="213" mass="23445">EGLIMTAGGFNGKMFISSAESYLPAAQKWREEPSMKVARGHSASCMFKGKMWVLGGWNPYESTGAETMDSRALQSIEIFDTMRNIWINGPDMISRRAFHKSVALNGNIFVLGGFDGHKDLDLVDRLDIEKELWVRGSSFRTPRSALSAGVIRNRIFILGGQNGLDTFCTVESMDPREGKWQQEPDMLYHRANGAGLALVGDSLYALGGFDGAA</sequence>
<dbReference type="Proteomes" id="UP000011087">
    <property type="component" value="Unassembled WGS sequence"/>
</dbReference>
<dbReference type="InterPro" id="IPR006652">
    <property type="entry name" value="Kelch_1"/>
</dbReference>
<feature type="non-terminal residue" evidence="3">
    <location>
        <position position="1"/>
    </location>
</feature>
<dbReference type="STRING" id="905079.L1J1R3"/>
<dbReference type="GeneID" id="17298718"/>
<dbReference type="SUPFAM" id="SSF117281">
    <property type="entry name" value="Kelch motif"/>
    <property type="match status" value="1"/>
</dbReference>